<organism evidence="1 2">
    <name type="scientific">Pseudomonas jinjuensis</name>
    <dbReference type="NCBI Taxonomy" id="198616"/>
    <lineage>
        <taxon>Bacteria</taxon>
        <taxon>Pseudomonadati</taxon>
        <taxon>Pseudomonadota</taxon>
        <taxon>Gammaproteobacteria</taxon>
        <taxon>Pseudomonadales</taxon>
        <taxon>Pseudomonadaceae</taxon>
        <taxon>Pseudomonas</taxon>
    </lineage>
</organism>
<dbReference type="Gene3D" id="3.40.50.300">
    <property type="entry name" value="P-loop containing nucleotide triphosphate hydrolases"/>
    <property type="match status" value="1"/>
</dbReference>
<dbReference type="GO" id="GO:0016740">
    <property type="term" value="F:transferase activity"/>
    <property type="evidence" value="ECO:0007669"/>
    <property type="project" value="UniProtKB-KW"/>
</dbReference>
<dbReference type="OrthoDB" id="7029230at2"/>
<dbReference type="Pfam" id="PF13469">
    <property type="entry name" value="Sulfotransfer_3"/>
    <property type="match status" value="1"/>
</dbReference>
<protein>
    <submittedName>
        <fullName evidence="1">Sulfotransferase family protein</fullName>
    </submittedName>
</protein>
<dbReference type="RefSeq" id="WP_084313052.1">
    <property type="nucleotide sequence ID" value="NZ_FNIJ01000001.1"/>
</dbReference>
<keyword evidence="2" id="KW-1185">Reference proteome</keyword>
<sequence>MNSPSKSVERLTVVFVVHGGELEIKSAMLATSLRDRLGAQARIVAAQATPVSRWGELGDASRNLYRSLGISVLPIENPFGDDYPIGNKFAALALGKAGEHTLFLDSDMYCLRPLDFSVLTNFEAALKPADMALVPVNREYWQRLYSVIESDLPEWQIVTSCSSDTMPAYFNAGFIWVHDAPRFAECWFDIAERLRRDPEIECKWPWLDQLSLPLALGKLRYRTRVLTERYNFPLHLKPMSAGADQVLCHYHDFFSFAREPRLLQDLRELMRRWPDLGEVLRKESRFAQEVAAIGTDTGATEARGRDLIITGLPRSGTSYLCRLLSEHADTVIINEPSQIFPLLAGVAEPWGLPRFYAELRRDLLAGRPVLNKHNGGRLVDDTARDGDMASPYQADVRDATFTLGTKNTLAYLSRLASIRKVMPEARFIGLIRHPYDSLASWARTFEHLRTAAVQDQPIGHPDDPNLTGWQRRALRQIEATDCLPVRRALWWRYLALQLLDAGEEVRWLRYEDLLTDPHGITNLLLTDGDLPEPSPLHWRGEMDEQERDLVAAVVCEVAERLQYIL</sequence>
<evidence type="ECO:0000313" key="1">
    <source>
        <dbReference type="EMBL" id="SDN07774.1"/>
    </source>
</evidence>
<name>A0A1G9YFD6_9PSED</name>
<accession>A0A1G9YFD6</accession>
<dbReference type="SUPFAM" id="SSF52540">
    <property type="entry name" value="P-loop containing nucleoside triphosphate hydrolases"/>
    <property type="match status" value="1"/>
</dbReference>
<dbReference type="EMBL" id="FNIJ01000001">
    <property type="protein sequence ID" value="SDN07774.1"/>
    <property type="molecule type" value="Genomic_DNA"/>
</dbReference>
<reference evidence="2" key="1">
    <citation type="submission" date="2016-10" db="EMBL/GenBank/DDBJ databases">
        <authorList>
            <person name="Varghese N."/>
            <person name="Submissions S."/>
        </authorList>
    </citation>
    <scope>NUCLEOTIDE SEQUENCE [LARGE SCALE GENOMIC DNA]</scope>
    <source>
        <strain evidence="2">JCM 21621</strain>
    </source>
</reference>
<dbReference type="AlphaFoldDB" id="A0A1G9YFD6"/>
<gene>
    <name evidence="1" type="ORF">SAMN05216193_10132</name>
</gene>
<dbReference type="InterPro" id="IPR029044">
    <property type="entry name" value="Nucleotide-diphossugar_trans"/>
</dbReference>
<dbReference type="Proteomes" id="UP000242957">
    <property type="component" value="Unassembled WGS sequence"/>
</dbReference>
<keyword evidence="1" id="KW-0808">Transferase</keyword>
<dbReference type="InterPro" id="IPR027417">
    <property type="entry name" value="P-loop_NTPase"/>
</dbReference>
<evidence type="ECO:0000313" key="2">
    <source>
        <dbReference type="Proteomes" id="UP000242957"/>
    </source>
</evidence>
<proteinExistence type="predicted"/>
<dbReference type="STRING" id="198616.SAMN05216193_10132"/>
<dbReference type="SUPFAM" id="SSF53448">
    <property type="entry name" value="Nucleotide-diphospho-sugar transferases"/>
    <property type="match status" value="1"/>
</dbReference>
<dbReference type="Gene3D" id="3.90.550.10">
    <property type="entry name" value="Spore Coat Polysaccharide Biosynthesis Protein SpsA, Chain A"/>
    <property type="match status" value="1"/>
</dbReference>